<dbReference type="RefSeq" id="WP_111217095.1">
    <property type="nucleotide sequence ID" value="NZ_POTY01000191.1"/>
</dbReference>
<accession>A0A2W2EUG0</accession>
<sequence length="89" mass="9981">MAEQTVIQELEADLARVRRQRDDYAAELARITGAGALHRLARHDYIRGCALEGEAARRWDNGEVPPDRVADYLRAAQLALVAIREGRRG</sequence>
<proteinExistence type="predicted"/>
<evidence type="ECO:0000313" key="2">
    <source>
        <dbReference type="Proteomes" id="UP000248924"/>
    </source>
</evidence>
<gene>
    <name evidence="1" type="ORF">C1I95_24630</name>
</gene>
<keyword evidence="2" id="KW-1185">Reference proteome</keyword>
<protein>
    <submittedName>
        <fullName evidence="1">Uncharacterized protein</fullName>
    </submittedName>
</protein>
<comment type="caution">
    <text evidence="1">The sequence shown here is derived from an EMBL/GenBank/DDBJ whole genome shotgun (WGS) entry which is preliminary data.</text>
</comment>
<dbReference type="AlphaFoldDB" id="A0A2W2EUG0"/>
<dbReference type="EMBL" id="POTY01000191">
    <property type="protein sequence ID" value="PZG12997.1"/>
    <property type="molecule type" value="Genomic_DNA"/>
</dbReference>
<evidence type="ECO:0000313" key="1">
    <source>
        <dbReference type="EMBL" id="PZG12997.1"/>
    </source>
</evidence>
<reference evidence="1 2" key="1">
    <citation type="submission" date="2018-01" db="EMBL/GenBank/DDBJ databases">
        <title>Draft genome sequence of Jishengella sp. NA12.</title>
        <authorList>
            <person name="Sahin N."/>
            <person name="Ay H."/>
            <person name="Saygin H."/>
        </authorList>
    </citation>
    <scope>NUCLEOTIDE SEQUENCE [LARGE SCALE GENOMIC DNA]</scope>
    <source>
        <strain evidence="1 2">NA12</strain>
    </source>
</reference>
<dbReference type="Proteomes" id="UP000248924">
    <property type="component" value="Unassembled WGS sequence"/>
</dbReference>
<name>A0A2W2EUG0_9ACTN</name>
<organism evidence="1 2">
    <name type="scientific">Micromonospora craterilacus</name>
    <dbReference type="NCBI Taxonomy" id="1655439"/>
    <lineage>
        <taxon>Bacteria</taxon>
        <taxon>Bacillati</taxon>
        <taxon>Actinomycetota</taxon>
        <taxon>Actinomycetes</taxon>
        <taxon>Micromonosporales</taxon>
        <taxon>Micromonosporaceae</taxon>
        <taxon>Micromonospora</taxon>
    </lineage>
</organism>